<dbReference type="PANTHER" id="PTHR34473:SF2">
    <property type="entry name" value="UPF0699 TRANSMEMBRANE PROTEIN YDBT"/>
    <property type="match status" value="1"/>
</dbReference>
<evidence type="ECO:0000313" key="5">
    <source>
        <dbReference type="Proteomes" id="UP000319908"/>
    </source>
</evidence>
<keyword evidence="2" id="KW-1133">Transmembrane helix</keyword>
<dbReference type="OrthoDB" id="5381892at2"/>
<dbReference type="EMBL" id="SJPU01000002">
    <property type="protein sequence ID" value="TWU16906.1"/>
    <property type="molecule type" value="Genomic_DNA"/>
</dbReference>
<dbReference type="AlphaFoldDB" id="A0A5C6C071"/>
<feature type="domain" description="YdbS-like PH" evidence="3">
    <location>
        <begin position="114"/>
        <end position="173"/>
    </location>
</feature>
<comment type="caution">
    <text evidence="4">The sequence shown here is derived from an EMBL/GenBank/DDBJ whole genome shotgun (WGS) entry which is preliminary data.</text>
</comment>
<evidence type="ECO:0000256" key="1">
    <source>
        <dbReference type="SAM" id="MobiDB-lite"/>
    </source>
</evidence>
<reference evidence="4 5" key="1">
    <citation type="journal article" date="2020" name="Antonie Van Leeuwenhoek">
        <title>Rhodopirellula heiligendammensis sp. nov., Rhodopirellula pilleata sp. nov., and Rhodopirellula solitaria sp. nov. isolated from natural or artificial marine surfaces in Northern Germany and California, USA, and emended description of the genus Rhodopirellula.</title>
        <authorList>
            <person name="Kallscheuer N."/>
            <person name="Wiegand S."/>
            <person name="Jogler M."/>
            <person name="Boedeker C."/>
            <person name="Peeters S.H."/>
            <person name="Rast P."/>
            <person name="Heuer A."/>
            <person name="Jetten M.S.M."/>
            <person name="Rohde M."/>
            <person name="Jogler C."/>
        </authorList>
    </citation>
    <scope>NUCLEOTIDE SEQUENCE [LARGE SCALE GENOMIC DNA]</scope>
    <source>
        <strain evidence="4 5">Poly21</strain>
    </source>
</reference>
<feature type="transmembrane region" description="Helical" evidence="2">
    <location>
        <begin position="57"/>
        <end position="80"/>
    </location>
</feature>
<protein>
    <submittedName>
        <fullName evidence="4">Bacterial membrane flanked domain protein</fullName>
    </submittedName>
</protein>
<feature type="transmembrane region" description="Helical" evidence="2">
    <location>
        <begin position="86"/>
        <end position="110"/>
    </location>
</feature>
<keyword evidence="2" id="KW-0812">Transmembrane</keyword>
<evidence type="ECO:0000313" key="4">
    <source>
        <dbReference type="EMBL" id="TWU16906.1"/>
    </source>
</evidence>
<dbReference type="RefSeq" id="WP_146408445.1">
    <property type="nucleotide sequence ID" value="NZ_SJPU01000002.1"/>
</dbReference>
<organism evidence="4 5">
    <name type="scientific">Allorhodopirellula heiligendammensis</name>
    <dbReference type="NCBI Taxonomy" id="2714739"/>
    <lineage>
        <taxon>Bacteria</taxon>
        <taxon>Pseudomonadati</taxon>
        <taxon>Planctomycetota</taxon>
        <taxon>Planctomycetia</taxon>
        <taxon>Pirellulales</taxon>
        <taxon>Pirellulaceae</taxon>
        <taxon>Allorhodopirellula</taxon>
    </lineage>
</organism>
<dbReference type="Proteomes" id="UP000319908">
    <property type="component" value="Unassembled WGS sequence"/>
</dbReference>
<gene>
    <name evidence="4" type="ORF">Poly21_41140</name>
</gene>
<sequence length="248" mass="27781">MNALNMSMPEEYGGRVYEGIWRILASWFRVPRQPPELPQQANETIASRRPAPGFLRYLRFGFAILMAILCLVTAVGWLAVTIASPALGLVVLLPVVLLMAGWLAIGWVAIRLRYDTTWYVFSDRSMRLRRGIWLIREITITFENIQNVQTRQGPLQRFFGIADVIVETAGGGASPQGGPSTGHQGLIEGISDAAELRDAIREKIAASRTTGLGDEHEPRDQQRECRWSPQQIAVLREIDLLLRTSSDR</sequence>
<keyword evidence="2" id="KW-0472">Membrane</keyword>
<proteinExistence type="predicted"/>
<keyword evidence="5" id="KW-1185">Reference proteome</keyword>
<feature type="compositionally biased region" description="Basic and acidic residues" evidence="1">
    <location>
        <begin position="213"/>
        <end position="226"/>
    </location>
</feature>
<feature type="region of interest" description="Disordered" evidence="1">
    <location>
        <begin position="207"/>
        <end position="226"/>
    </location>
</feature>
<dbReference type="Pfam" id="PF03703">
    <property type="entry name" value="bPH_2"/>
    <property type="match status" value="1"/>
</dbReference>
<accession>A0A5C6C071</accession>
<name>A0A5C6C071_9BACT</name>
<evidence type="ECO:0000259" key="3">
    <source>
        <dbReference type="Pfam" id="PF03703"/>
    </source>
</evidence>
<dbReference type="InterPro" id="IPR005182">
    <property type="entry name" value="YdbS-like_PH"/>
</dbReference>
<evidence type="ECO:0000256" key="2">
    <source>
        <dbReference type="SAM" id="Phobius"/>
    </source>
</evidence>
<dbReference type="PANTHER" id="PTHR34473">
    <property type="entry name" value="UPF0699 TRANSMEMBRANE PROTEIN YDBS"/>
    <property type="match status" value="1"/>
</dbReference>